<evidence type="ECO:0000313" key="3">
    <source>
        <dbReference type="Proteomes" id="UP001209540"/>
    </source>
</evidence>
<sequence>MARTKKAEGNRKARTANLNLQYNPANDLNLTPQERRVARKEKRKTKFEEIYQRYHIQDGNVIMMLAIATDSVRKDGTHIGAYGAVPYTCNAKSVQGSHEGPLAGTHNFDLIGAKNILEQCADGEQITIVTRHQVLFNFLNDLPADKVNKKYADIIVPLKHSIKEIIRSKNLLVNSKMLDTTNRNYKKVFAAANKLANKEKTARVGEYNKRKLAANQHGPLMSGYATGNERKETREVEEREETVMVTKSEYNRMLQQQLWYQKNQSASSSSPFHIPSTSITPPVLQRNQVQCSPHQQQQHQVAQSITGPSQTSSNARAVMTRDPRLVHTQSLEPQQPLPVASWSSSSSIMAEYSNIVSDSHMRPVDGEIARKLMNRLGHCLPQQEQQYRVQQQHGFHVVDGRGNAVGTSSKMPPRVFNAVGDNVIGNEGKDADQYGSNSSGINSSGRDDYVGTGNSNAGLDDEEMFIDAVDNSDNHCGSSSNAIQESTHQQQGTISSLKQWVTGALQRFGNV</sequence>
<feature type="region of interest" description="Disordered" evidence="1">
    <location>
        <begin position="427"/>
        <end position="454"/>
    </location>
</feature>
<name>A0AAD5KPL9_9FUNG</name>
<evidence type="ECO:0000256" key="1">
    <source>
        <dbReference type="SAM" id="MobiDB-lite"/>
    </source>
</evidence>
<keyword evidence="3" id="KW-1185">Reference proteome</keyword>
<dbReference type="Proteomes" id="UP001209540">
    <property type="component" value="Unassembled WGS sequence"/>
</dbReference>
<dbReference type="AlphaFoldDB" id="A0AAD5KPL9"/>
<accession>A0AAD5KPL9</accession>
<comment type="caution">
    <text evidence="2">The sequence shown here is derived from an EMBL/GenBank/DDBJ whole genome shotgun (WGS) entry which is preliminary data.</text>
</comment>
<reference evidence="2" key="2">
    <citation type="submission" date="2023-02" db="EMBL/GenBank/DDBJ databases">
        <authorList>
            <consortium name="DOE Joint Genome Institute"/>
            <person name="Mondo S.J."/>
            <person name="Chang Y."/>
            <person name="Wang Y."/>
            <person name="Ahrendt S."/>
            <person name="Andreopoulos W."/>
            <person name="Barry K."/>
            <person name="Beard J."/>
            <person name="Benny G.L."/>
            <person name="Blankenship S."/>
            <person name="Bonito G."/>
            <person name="Cuomo C."/>
            <person name="Desiro A."/>
            <person name="Gervers K.A."/>
            <person name="Hundley H."/>
            <person name="Kuo A."/>
            <person name="LaButti K."/>
            <person name="Lang B.F."/>
            <person name="Lipzen A."/>
            <person name="O'Donnell K."/>
            <person name="Pangilinan J."/>
            <person name="Reynolds N."/>
            <person name="Sandor L."/>
            <person name="Smith M.W."/>
            <person name="Tsang A."/>
            <person name="Grigoriev I.V."/>
            <person name="Stajich J.E."/>
            <person name="Spatafora J.W."/>
        </authorList>
    </citation>
    <scope>NUCLEOTIDE SEQUENCE</scope>
    <source>
        <strain evidence="2">RSA 2281</strain>
    </source>
</reference>
<reference evidence="2" key="1">
    <citation type="journal article" date="2022" name="IScience">
        <title>Evolution of zygomycete secretomes and the origins of terrestrial fungal ecologies.</title>
        <authorList>
            <person name="Chang Y."/>
            <person name="Wang Y."/>
            <person name="Mondo S."/>
            <person name="Ahrendt S."/>
            <person name="Andreopoulos W."/>
            <person name="Barry K."/>
            <person name="Beard J."/>
            <person name="Benny G.L."/>
            <person name="Blankenship S."/>
            <person name="Bonito G."/>
            <person name="Cuomo C."/>
            <person name="Desiro A."/>
            <person name="Gervers K.A."/>
            <person name="Hundley H."/>
            <person name="Kuo A."/>
            <person name="LaButti K."/>
            <person name="Lang B.F."/>
            <person name="Lipzen A."/>
            <person name="O'Donnell K."/>
            <person name="Pangilinan J."/>
            <person name="Reynolds N."/>
            <person name="Sandor L."/>
            <person name="Smith M.E."/>
            <person name="Tsang A."/>
            <person name="Grigoriev I.V."/>
            <person name="Stajich J.E."/>
            <person name="Spatafora J.W."/>
        </authorList>
    </citation>
    <scope>NUCLEOTIDE SEQUENCE</scope>
    <source>
        <strain evidence="2">RSA 2281</strain>
    </source>
</reference>
<feature type="compositionally biased region" description="Basic and acidic residues" evidence="1">
    <location>
        <begin position="228"/>
        <end position="237"/>
    </location>
</feature>
<feature type="region of interest" description="Disordered" evidence="1">
    <location>
        <begin position="218"/>
        <end position="237"/>
    </location>
</feature>
<feature type="compositionally biased region" description="Low complexity" evidence="1">
    <location>
        <begin position="435"/>
        <end position="444"/>
    </location>
</feature>
<proteinExistence type="predicted"/>
<gene>
    <name evidence="2" type="ORF">BDA99DRAFT_494709</name>
</gene>
<organism evidence="2 3">
    <name type="scientific">Phascolomyces articulosus</name>
    <dbReference type="NCBI Taxonomy" id="60185"/>
    <lineage>
        <taxon>Eukaryota</taxon>
        <taxon>Fungi</taxon>
        <taxon>Fungi incertae sedis</taxon>
        <taxon>Mucoromycota</taxon>
        <taxon>Mucoromycotina</taxon>
        <taxon>Mucoromycetes</taxon>
        <taxon>Mucorales</taxon>
        <taxon>Lichtheimiaceae</taxon>
        <taxon>Phascolomyces</taxon>
    </lineage>
</organism>
<evidence type="ECO:0000313" key="2">
    <source>
        <dbReference type="EMBL" id="KAI9277033.1"/>
    </source>
</evidence>
<protein>
    <submittedName>
        <fullName evidence="2">Uncharacterized protein</fullName>
    </submittedName>
</protein>
<dbReference type="EMBL" id="JAIXMP010000002">
    <property type="protein sequence ID" value="KAI9277033.1"/>
    <property type="molecule type" value="Genomic_DNA"/>
</dbReference>